<reference evidence="1 2" key="1">
    <citation type="submission" date="2009-01" db="EMBL/GenBank/DDBJ databases">
        <authorList>
            <person name="Fulton L."/>
            <person name="Clifton S."/>
            <person name="Fulton B."/>
            <person name="Xu J."/>
            <person name="Minx P."/>
            <person name="Pepin K.H."/>
            <person name="Johnson M."/>
            <person name="Bhonagiri V."/>
            <person name="Nash W.E."/>
            <person name="Mardis E.R."/>
            <person name="Wilson R.K."/>
        </authorList>
    </citation>
    <scope>NUCLEOTIDE SEQUENCE [LARGE SCALE GENOMIC DNA]</scope>
    <source>
        <strain evidence="1 2">DSM 5476</strain>
    </source>
</reference>
<proteinExistence type="predicted"/>
<organism evidence="1 2">
    <name type="scientific">[Clostridium] methylpentosum DSM 5476</name>
    <dbReference type="NCBI Taxonomy" id="537013"/>
    <lineage>
        <taxon>Bacteria</taxon>
        <taxon>Bacillati</taxon>
        <taxon>Bacillota</taxon>
        <taxon>Clostridia</taxon>
        <taxon>Eubacteriales</taxon>
        <taxon>Oscillospiraceae</taxon>
        <taxon>Oscillospiraceae incertae sedis</taxon>
    </lineage>
</organism>
<reference evidence="1 2" key="2">
    <citation type="submission" date="2009-02" db="EMBL/GenBank/DDBJ databases">
        <title>Draft genome sequence of Clostridium methylpentosum (DSM 5476).</title>
        <authorList>
            <person name="Sudarsanam P."/>
            <person name="Ley R."/>
            <person name="Guruge J."/>
            <person name="Turnbaugh P.J."/>
            <person name="Mahowald M."/>
            <person name="Liep D."/>
            <person name="Gordon J."/>
        </authorList>
    </citation>
    <scope>NUCLEOTIDE SEQUENCE [LARGE SCALE GENOMIC DNA]</scope>
    <source>
        <strain evidence="1 2">DSM 5476</strain>
    </source>
</reference>
<dbReference type="EMBL" id="ACEC01000136">
    <property type="protein sequence ID" value="EEG28457.1"/>
    <property type="molecule type" value="Genomic_DNA"/>
</dbReference>
<keyword evidence="2" id="KW-1185">Reference proteome</keyword>
<comment type="caution">
    <text evidence="1">The sequence shown here is derived from an EMBL/GenBank/DDBJ whole genome shotgun (WGS) entry which is preliminary data.</text>
</comment>
<evidence type="ECO:0000313" key="2">
    <source>
        <dbReference type="Proteomes" id="UP000003340"/>
    </source>
</evidence>
<dbReference type="AlphaFoldDB" id="C0EIZ3"/>
<evidence type="ECO:0000313" key="1">
    <source>
        <dbReference type="EMBL" id="EEG28457.1"/>
    </source>
</evidence>
<dbReference type="Proteomes" id="UP000003340">
    <property type="component" value="Unassembled WGS sequence"/>
</dbReference>
<name>C0EIZ3_9FIRM</name>
<accession>C0EIZ3</accession>
<dbReference type="HOGENOM" id="CLU_2567832_0_0_9"/>
<sequence>MKTISKYQNAAPLGQLKSSPRDGAPHFSAAVTHFKKRIHPSIPKTFSTAAAAPLSPFLKLWQTAVFLPILTAVQLNLFLSN</sequence>
<protein>
    <submittedName>
        <fullName evidence="1">Uncharacterized protein</fullName>
    </submittedName>
</protein>
<gene>
    <name evidence="1" type="ORF">CLOSTMETH_03838</name>
</gene>